<evidence type="ECO:0000256" key="1">
    <source>
        <dbReference type="SAM" id="MobiDB-lite"/>
    </source>
</evidence>
<reference evidence="2 3" key="1">
    <citation type="journal article" date="2019" name="Commun. Biol.">
        <title>The bagworm genome reveals a unique fibroin gene that provides high tensile strength.</title>
        <authorList>
            <person name="Kono N."/>
            <person name="Nakamura H."/>
            <person name="Ohtoshi R."/>
            <person name="Tomita M."/>
            <person name="Numata K."/>
            <person name="Arakawa K."/>
        </authorList>
    </citation>
    <scope>NUCLEOTIDE SEQUENCE [LARGE SCALE GENOMIC DNA]</scope>
</reference>
<dbReference type="Proteomes" id="UP000299102">
    <property type="component" value="Unassembled WGS sequence"/>
</dbReference>
<organism evidence="2 3">
    <name type="scientific">Eumeta variegata</name>
    <name type="common">Bagworm moth</name>
    <name type="synonym">Eumeta japonica</name>
    <dbReference type="NCBI Taxonomy" id="151549"/>
    <lineage>
        <taxon>Eukaryota</taxon>
        <taxon>Metazoa</taxon>
        <taxon>Ecdysozoa</taxon>
        <taxon>Arthropoda</taxon>
        <taxon>Hexapoda</taxon>
        <taxon>Insecta</taxon>
        <taxon>Pterygota</taxon>
        <taxon>Neoptera</taxon>
        <taxon>Endopterygota</taxon>
        <taxon>Lepidoptera</taxon>
        <taxon>Glossata</taxon>
        <taxon>Ditrysia</taxon>
        <taxon>Tineoidea</taxon>
        <taxon>Psychidae</taxon>
        <taxon>Oiketicinae</taxon>
        <taxon>Eumeta</taxon>
    </lineage>
</organism>
<protein>
    <submittedName>
        <fullName evidence="2">Uncharacterized protein</fullName>
    </submittedName>
</protein>
<dbReference type="EMBL" id="BGZK01001045">
    <property type="protein sequence ID" value="GBP69592.1"/>
    <property type="molecule type" value="Genomic_DNA"/>
</dbReference>
<keyword evidence="3" id="KW-1185">Reference proteome</keyword>
<comment type="caution">
    <text evidence="2">The sequence shown here is derived from an EMBL/GenBank/DDBJ whole genome shotgun (WGS) entry which is preliminary data.</text>
</comment>
<feature type="region of interest" description="Disordered" evidence="1">
    <location>
        <begin position="1"/>
        <end position="62"/>
    </location>
</feature>
<gene>
    <name evidence="2" type="ORF">EVAR_52090_1</name>
</gene>
<evidence type="ECO:0000313" key="3">
    <source>
        <dbReference type="Proteomes" id="UP000299102"/>
    </source>
</evidence>
<name>A0A4C1Y433_EUMVA</name>
<accession>A0A4C1Y433</accession>
<sequence>MDTKIRLYTKPRPSRNGWRPPRGRRMRRVSPDRAIPADHTAVGRARLSSRRSRRRSNEAKIDDVRPVLDVNSSSTVEYGPGLVFITDACPP</sequence>
<evidence type="ECO:0000313" key="2">
    <source>
        <dbReference type="EMBL" id="GBP69592.1"/>
    </source>
</evidence>
<dbReference type="AlphaFoldDB" id="A0A4C1Y433"/>
<proteinExistence type="predicted"/>